<dbReference type="CDD" id="cd07185">
    <property type="entry name" value="OmpA_C-like"/>
    <property type="match status" value="1"/>
</dbReference>
<evidence type="ECO:0000313" key="8">
    <source>
        <dbReference type="Proteomes" id="UP000642809"/>
    </source>
</evidence>
<dbReference type="PANTHER" id="PTHR30329">
    <property type="entry name" value="STATOR ELEMENT OF FLAGELLAR MOTOR COMPLEX"/>
    <property type="match status" value="1"/>
</dbReference>
<dbReference type="Proteomes" id="UP000642809">
    <property type="component" value="Unassembled WGS sequence"/>
</dbReference>
<comment type="subcellular location">
    <subcellularLocation>
        <location evidence="1">Cell outer membrane</location>
    </subcellularLocation>
</comment>
<keyword evidence="2 4" id="KW-0472">Membrane</keyword>
<dbReference type="GO" id="GO:0009279">
    <property type="term" value="C:cell outer membrane"/>
    <property type="evidence" value="ECO:0007669"/>
    <property type="project" value="UniProtKB-SubCell"/>
</dbReference>
<evidence type="ECO:0000256" key="1">
    <source>
        <dbReference type="ARBA" id="ARBA00004442"/>
    </source>
</evidence>
<evidence type="ECO:0000256" key="5">
    <source>
        <dbReference type="SAM" id="MobiDB-lite"/>
    </source>
</evidence>
<feature type="region of interest" description="Disordered" evidence="5">
    <location>
        <begin position="24"/>
        <end position="43"/>
    </location>
</feature>
<dbReference type="PRINTS" id="PR01021">
    <property type="entry name" value="OMPADOMAIN"/>
</dbReference>
<evidence type="ECO:0000256" key="4">
    <source>
        <dbReference type="PROSITE-ProRule" id="PRU00473"/>
    </source>
</evidence>
<comment type="caution">
    <text evidence="7">The sequence shown here is derived from an EMBL/GenBank/DDBJ whole genome shotgun (WGS) entry which is preliminary data.</text>
</comment>
<evidence type="ECO:0000259" key="6">
    <source>
        <dbReference type="PROSITE" id="PS51123"/>
    </source>
</evidence>
<reference evidence="7" key="1">
    <citation type="journal article" date="2014" name="Int. J. Syst. Evol. Microbiol.">
        <title>Complete genome sequence of Corynebacterium casei LMG S-19264T (=DSM 44701T), isolated from a smear-ripened cheese.</title>
        <authorList>
            <consortium name="US DOE Joint Genome Institute (JGI-PGF)"/>
            <person name="Walter F."/>
            <person name="Albersmeier A."/>
            <person name="Kalinowski J."/>
            <person name="Ruckert C."/>
        </authorList>
    </citation>
    <scope>NUCLEOTIDE SEQUENCE</scope>
    <source>
        <strain evidence="7">KCTC 23224</strain>
    </source>
</reference>
<sequence length="430" mass="48444">MLLVVFSCEVFAQENVGKRVIQRSKDQTTNRVENRSEQGVDGALNKIEEGIGSLFRKRDKKGNAGSSQEDNTWNEPNNQNNQSNERGSTTNSGNSARKSVNSKFDFVSGEKVIAYDNFERVSLGDFPVDWNTNATGEVVLFDEDDTKWLYLPNSGHFIPDFVNRVPQNFTLEFNITVSEDFSNNMGGFKSIFVEEMSDRMAYDLHFGGYPQVIVDAHPLANEIMYSFYSKSSTGTEIQNRGQRDGDFLAIYRISMWRQGTRLRVYVDDNKVFDIPRAFSPDLNYALLFMTNYWSGDLFVSDFKLAEGDPDTRSKLITEGRFVTNSITFDSGSDVLKTSSYGVLKEIAETLQQNPTVRVQIFGHTDSDGSEKLNLELSKKRAEAVKKALTQDFGIDASRMETDGKGQSQPIAPNTTSEGKAQNRRVEFVKI</sequence>
<feature type="compositionally biased region" description="Low complexity" evidence="5">
    <location>
        <begin position="71"/>
        <end position="85"/>
    </location>
</feature>
<feature type="region of interest" description="Disordered" evidence="5">
    <location>
        <begin position="398"/>
        <end position="424"/>
    </location>
</feature>
<dbReference type="Pfam" id="PF00691">
    <property type="entry name" value="OmpA"/>
    <property type="match status" value="1"/>
</dbReference>
<dbReference type="InterPro" id="IPR006665">
    <property type="entry name" value="OmpA-like"/>
</dbReference>
<dbReference type="InterPro" id="IPR036737">
    <property type="entry name" value="OmpA-like_sf"/>
</dbReference>
<evidence type="ECO:0000256" key="3">
    <source>
        <dbReference type="ARBA" id="ARBA00023237"/>
    </source>
</evidence>
<dbReference type="PROSITE" id="PS51123">
    <property type="entry name" value="OMPA_2"/>
    <property type="match status" value="1"/>
</dbReference>
<keyword evidence="8" id="KW-1185">Reference proteome</keyword>
<proteinExistence type="predicted"/>
<dbReference type="InterPro" id="IPR006664">
    <property type="entry name" value="OMP_bac"/>
</dbReference>
<dbReference type="SUPFAM" id="SSF103088">
    <property type="entry name" value="OmpA-like"/>
    <property type="match status" value="1"/>
</dbReference>
<feature type="region of interest" description="Disordered" evidence="5">
    <location>
        <begin position="55"/>
        <end position="99"/>
    </location>
</feature>
<dbReference type="InterPro" id="IPR050330">
    <property type="entry name" value="Bact_OuterMem_StrucFunc"/>
</dbReference>
<organism evidence="7 8">
    <name type="scientific">Mongoliitalea lutea</name>
    <dbReference type="NCBI Taxonomy" id="849756"/>
    <lineage>
        <taxon>Bacteria</taxon>
        <taxon>Pseudomonadati</taxon>
        <taxon>Bacteroidota</taxon>
        <taxon>Cytophagia</taxon>
        <taxon>Cytophagales</taxon>
        <taxon>Cyclobacteriaceae</taxon>
        <taxon>Mongoliitalea</taxon>
    </lineage>
</organism>
<evidence type="ECO:0000256" key="2">
    <source>
        <dbReference type="ARBA" id="ARBA00023136"/>
    </source>
</evidence>
<protein>
    <recommendedName>
        <fullName evidence="6">OmpA-like domain-containing protein</fullName>
    </recommendedName>
</protein>
<gene>
    <name evidence="7" type="ORF">GCM10008106_03550</name>
</gene>
<dbReference type="AlphaFoldDB" id="A0A8J3CVN5"/>
<reference evidence="7" key="2">
    <citation type="submission" date="2020-09" db="EMBL/GenBank/DDBJ databases">
        <authorList>
            <person name="Sun Q."/>
            <person name="Kim S."/>
        </authorList>
    </citation>
    <scope>NUCLEOTIDE SEQUENCE</scope>
    <source>
        <strain evidence="7">KCTC 23224</strain>
    </source>
</reference>
<dbReference type="EMBL" id="BMYF01000002">
    <property type="protein sequence ID" value="GHB26259.1"/>
    <property type="molecule type" value="Genomic_DNA"/>
</dbReference>
<evidence type="ECO:0000313" key="7">
    <source>
        <dbReference type="EMBL" id="GHB26259.1"/>
    </source>
</evidence>
<feature type="compositionally biased region" description="Polar residues" evidence="5">
    <location>
        <begin position="86"/>
        <end position="99"/>
    </location>
</feature>
<accession>A0A8J3CVN5</accession>
<feature type="compositionally biased region" description="Basic and acidic residues" evidence="5">
    <location>
        <begin position="24"/>
        <end position="38"/>
    </location>
</feature>
<dbReference type="Gene3D" id="3.30.1330.60">
    <property type="entry name" value="OmpA-like domain"/>
    <property type="match status" value="1"/>
</dbReference>
<dbReference type="PANTHER" id="PTHR30329:SF21">
    <property type="entry name" value="LIPOPROTEIN YIAD-RELATED"/>
    <property type="match status" value="1"/>
</dbReference>
<feature type="compositionally biased region" description="Polar residues" evidence="5">
    <location>
        <begin position="404"/>
        <end position="419"/>
    </location>
</feature>
<name>A0A8J3CVN5_9BACT</name>
<keyword evidence="3" id="KW-0998">Cell outer membrane</keyword>
<feature type="domain" description="OmpA-like" evidence="6">
    <location>
        <begin position="315"/>
        <end position="430"/>
    </location>
</feature>